<gene>
    <name evidence="1" type="ORF">HB770_34000</name>
</gene>
<geneLocation type="plasmid" evidence="1 2">
    <name>p_1</name>
</geneLocation>
<evidence type="ECO:0000313" key="2">
    <source>
        <dbReference type="Proteomes" id="UP000515518"/>
    </source>
</evidence>
<dbReference type="EMBL" id="CP050552">
    <property type="protein sequence ID" value="QND43970.1"/>
    <property type="molecule type" value="Genomic_DNA"/>
</dbReference>
<protein>
    <submittedName>
        <fullName evidence="1">Uncharacterized protein</fullName>
    </submittedName>
</protein>
<name>A0A7G6RNY8_RHILV</name>
<reference evidence="2" key="1">
    <citation type="journal article" date="2020" name="Mol. Plant Microbe">
        <title>Rhizobial microsymbionts of the narrowly endemic Oxytropis species growing in Kamchatka are characterized by significant genetic diversity and possess a set of genes that are associated with T3SS and T6SS secretion systems and can affect the development of symbiosis.</title>
        <authorList>
            <person name="Safronova V."/>
            <person name="Guro P."/>
            <person name="Sazanova A."/>
            <person name="Kuznetsova I."/>
            <person name="Belimov A."/>
            <person name="Yakubov V."/>
            <person name="Chirak E."/>
            <person name="Afonin A."/>
            <person name="Gogolev Y."/>
            <person name="Andronov E."/>
            <person name="Tikhonovich I."/>
        </authorList>
    </citation>
    <scope>NUCLEOTIDE SEQUENCE [LARGE SCALE GENOMIC DNA]</scope>
    <source>
        <strain evidence="2">RCAM0610</strain>
        <plasmid evidence="2">p_1</plasmid>
    </source>
</reference>
<dbReference type="AlphaFoldDB" id="A0A7G6RNY8"/>
<evidence type="ECO:0000313" key="1">
    <source>
        <dbReference type="EMBL" id="QND43970.1"/>
    </source>
</evidence>
<proteinExistence type="predicted"/>
<dbReference type="Proteomes" id="UP000515518">
    <property type="component" value="Plasmid p_1"/>
</dbReference>
<dbReference type="RefSeq" id="WP_130716224.1">
    <property type="nucleotide sequence ID" value="NZ_WIDU01000018.1"/>
</dbReference>
<sequence>MSQQLDDAKAGQPQVYDFDAPRLRFISLFKTPLAADAVEKDISRTVFPRLVAIDLATDEERWTAAARSS</sequence>
<accession>A0A7G6RNY8</accession>
<keyword evidence="1" id="KW-0614">Plasmid</keyword>
<organism evidence="1 2">
    <name type="scientific">Rhizobium leguminosarum bv. viciae</name>
    <dbReference type="NCBI Taxonomy" id="387"/>
    <lineage>
        <taxon>Bacteria</taxon>
        <taxon>Pseudomonadati</taxon>
        <taxon>Pseudomonadota</taxon>
        <taxon>Alphaproteobacteria</taxon>
        <taxon>Hyphomicrobiales</taxon>
        <taxon>Rhizobiaceae</taxon>
        <taxon>Rhizobium/Agrobacterium group</taxon>
        <taxon>Rhizobium</taxon>
    </lineage>
</organism>